<reference evidence="1" key="1">
    <citation type="submission" date="2019-07" db="EMBL/GenBank/DDBJ databases">
        <title>Overview of O-antigen diversity of Escherichia albertii, an emerging enteropathogen; genetic structure, serology, and development of O-genotyping method.</title>
        <authorList>
            <person name="Ooka T."/>
            <person name="Seto K."/>
            <person name="Ogura Y."/>
            <person name="Iguchi A."/>
            <person name="Imura N."/>
            <person name="Honda M."/>
            <person name="Etoh Y."/>
            <person name="Ikeda T."/>
            <person name="Sugitani W."/>
            <person name="Konno T."/>
            <person name="Kawano K."/>
            <person name="Kudo Y."/>
            <person name="Murakami K."/>
            <person name="Hayashi T."/>
            <person name="Nishi J."/>
        </authorList>
    </citation>
    <scope>NUCLEOTIDE SEQUENCE</scope>
    <source>
        <strain evidence="1">13S38</strain>
    </source>
</reference>
<name>A0A5A4U7A0_ESCAL</name>
<proteinExistence type="predicted"/>
<dbReference type="EMBL" id="LC494332">
    <property type="protein sequence ID" value="BBM62704.1"/>
    <property type="molecule type" value="Genomic_DNA"/>
</dbReference>
<sequence>MGGDNTIACVYIGDNSVVDNVNVMKSVEMLIGYGAIKGKYLSILQNFGPDNIHLGNDNRVWELRRI</sequence>
<protein>
    <submittedName>
        <fullName evidence="1">Uncharacterized protein</fullName>
    </submittedName>
</protein>
<dbReference type="AlphaFoldDB" id="A0A5A4U7A0"/>
<accession>A0A5A4U7A0</accession>
<evidence type="ECO:0000313" key="1">
    <source>
        <dbReference type="EMBL" id="BBM62704.1"/>
    </source>
</evidence>
<organism evidence="1">
    <name type="scientific">Escherichia albertii</name>
    <dbReference type="NCBI Taxonomy" id="208962"/>
    <lineage>
        <taxon>Bacteria</taxon>
        <taxon>Pseudomonadati</taxon>
        <taxon>Pseudomonadota</taxon>
        <taxon>Gammaproteobacteria</taxon>
        <taxon>Enterobacterales</taxon>
        <taxon>Enterobacteriaceae</taxon>
        <taxon>Escherichia</taxon>
    </lineage>
</organism>